<dbReference type="PANTHER" id="PTHR43273:SF3">
    <property type="entry name" value="ANAEROBIC SULFATASE-MATURATING ENZYME HOMOLOG ASLB-RELATED"/>
    <property type="match status" value="1"/>
</dbReference>
<evidence type="ECO:0000313" key="3">
    <source>
        <dbReference type="Proteomes" id="UP000683246"/>
    </source>
</evidence>
<gene>
    <name evidence="2" type="ORF">HZI73_12645</name>
</gene>
<evidence type="ECO:0000313" key="2">
    <source>
        <dbReference type="EMBL" id="QUI23083.1"/>
    </source>
</evidence>
<reference evidence="2" key="1">
    <citation type="submission" date="2020-07" db="EMBL/GenBank/DDBJ databases">
        <title>Vallitalea pronyensis genome.</title>
        <authorList>
            <person name="Postec A."/>
        </authorList>
    </citation>
    <scope>NUCLEOTIDE SEQUENCE</scope>
    <source>
        <strain evidence="2">FatNI3</strain>
    </source>
</reference>
<sequence length="429" mass="50040">MDTLDKHFYIFKNKNNIEFIYSGYSGLVLEYNSFIKKSVNHADEVDAETYAYLFDDPFIKVDFPYLTNDAEVDTIEIMIRDHTACSSCQTHIADTSKSNPIDLHTFQEGIAYFISTFTHTDILNICFSSVQNTEDFYTIQEVVKRLKNIQQDYENITFYYSVIVNEDISYDNTIRDFLIENDFEITINIGEKKCTSYDDLVMDSDCIQNICDYLTVKASIVIPYFETDLRILYEQLCNLGIKEISLQFPLEHDINDIEEAKATLAKNINTLVDYFIANMHQKKLLRITTFLDALYAINYGSRKGPRYFPCSAGKSIYSININGDIYPCRRLGGIEQYKWNNISQPFDNDRRREFLSNHMVFIRDSGKCLECWAKYLCGGTCYYGSHKAHNDTNSIWDMQCYFNRLILKKVLYIYASLEDDERTVLSKVM</sequence>
<dbReference type="Gene3D" id="3.20.20.70">
    <property type="entry name" value="Aldolase class I"/>
    <property type="match status" value="1"/>
</dbReference>
<dbReference type="NCBIfam" id="TIGR04085">
    <property type="entry name" value="rSAM_more_4Fe4S"/>
    <property type="match status" value="1"/>
</dbReference>
<name>A0A8J8SH78_9FIRM</name>
<comment type="cofactor">
    <cofactor evidence="1">
        <name>[4Fe-4S] cluster</name>
        <dbReference type="ChEBI" id="CHEBI:49883"/>
    </cofactor>
</comment>
<accession>A0A8J8SH78</accession>
<dbReference type="InterPro" id="IPR023867">
    <property type="entry name" value="Sulphatase_maturase_rSAM"/>
</dbReference>
<dbReference type="RefSeq" id="WP_212698584.1">
    <property type="nucleotide sequence ID" value="NZ_CP058649.1"/>
</dbReference>
<dbReference type="Proteomes" id="UP000683246">
    <property type="component" value="Chromosome"/>
</dbReference>
<dbReference type="GO" id="GO:0016491">
    <property type="term" value="F:oxidoreductase activity"/>
    <property type="evidence" value="ECO:0007669"/>
    <property type="project" value="InterPro"/>
</dbReference>
<dbReference type="KEGG" id="vpy:HZI73_12645"/>
<dbReference type="InterPro" id="IPR058240">
    <property type="entry name" value="rSAM_sf"/>
</dbReference>
<organism evidence="2 3">
    <name type="scientific">Vallitalea pronyensis</name>
    <dbReference type="NCBI Taxonomy" id="1348613"/>
    <lineage>
        <taxon>Bacteria</taxon>
        <taxon>Bacillati</taxon>
        <taxon>Bacillota</taxon>
        <taxon>Clostridia</taxon>
        <taxon>Lachnospirales</taxon>
        <taxon>Vallitaleaceae</taxon>
        <taxon>Vallitalea</taxon>
    </lineage>
</organism>
<evidence type="ECO:0000256" key="1">
    <source>
        <dbReference type="ARBA" id="ARBA00001966"/>
    </source>
</evidence>
<proteinExistence type="predicted"/>
<dbReference type="SUPFAM" id="SSF102114">
    <property type="entry name" value="Radical SAM enzymes"/>
    <property type="match status" value="1"/>
</dbReference>
<dbReference type="EMBL" id="CP058649">
    <property type="protein sequence ID" value="QUI23083.1"/>
    <property type="molecule type" value="Genomic_DNA"/>
</dbReference>
<dbReference type="InterPro" id="IPR013785">
    <property type="entry name" value="Aldolase_TIM"/>
</dbReference>
<dbReference type="AlphaFoldDB" id="A0A8J8SH78"/>
<dbReference type="PANTHER" id="PTHR43273">
    <property type="entry name" value="ANAEROBIC SULFATASE-MATURATING ENZYME HOMOLOG ASLB-RELATED"/>
    <property type="match status" value="1"/>
</dbReference>
<dbReference type="InterPro" id="IPR023885">
    <property type="entry name" value="4Fe4S-binding_SPASM_dom"/>
</dbReference>
<keyword evidence="3" id="KW-1185">Reference proteome</keyword>
<protein>
    <submittedName>
        <fullName evidence="2">SPASM domain-containing protein</fullName>
    </submittedName>
</protein>